<accession>A0A2A3EBM3</accession>
<feature type="transmembrane region" description="Helical" evidence="8">
    <location>
        <begin position="207"/>
        <end position="226"/>
    </location>
</feature>
<comment type="domain">
    <text evidence="8">The PAL motif is required for normal active site conformation.</text>
</comment>
<evidence type="ECO:0000256" key="3">
    <source>
        <dbReference type="ARBA" id="ARBA00022824"/>
    </source>
</evidence>
<reference evidence="10 11" key="1">
    <citation type="submission" date="2014-07" db="EMBL/GenBank/DDBJ databases">
        <title>Genomic and transcriptomic analysis on Apis cerana provide comprehensive insights into honey bee biology.</title>
        <authorList>
            <person name="Diao Q."/>
            <person name="Sun L."/>
            <person name="Zheng H."/>
            <person name="Zheng H."/>
            <person name="Xu S."/>
            <person name="Wang S."/>
            <person name="Zeng Z."/>
            <person name="Hu F."/>
            <person name="Su S."/>
            <person name="Wu J."/>
        </authorList>
    </citation>
    <scope>NUCLEOTIDE SEQUENCE [LARGE SCALE GENOMIC DNA]</scope>
    <source>
        <tissue evidence="10">Pupae without intestine</tissue>
    </source>
</reference>
<dbReference type="EMBL" id="KZ288292">
    <property type="protein sequence ID" value="PBC29118.1"/>
    <property type="molecule type" value="Genomic_DNA"/>
</dbReference>
<keyword evidence="5 8" id="KW-1133">Transmembrane helix</keyword>
<dbReference type="PANTHER" id="PTHR10202">
    <property type="entry name" value="PRESENILIN"/>
    <property type="match status" value="1"/>
</dbReference>
<keyword evidence="8" id="KW-0645">Protease</keyword>
<dbReference type="Gene3D" id="1.10.472.100">
    <property type="entry name" value="Presenilin"/>
    <property type="match status" value="1"/>
</dbReference>
<dbReference type="GO" id="GO:0016485">
    <property type="term" value="P:protein processing"/>
    <property type="evidence" value="ECO:0007669"/>
    <property type="project" value="InterPro"/>
</dbReference>
<dbReference type="EC" id="3.4.23.-" evidence="8"/>
<keyword evidence="11" id="KW-1185">Reference proteome</keyword>
<evidence type="ECO:0000256" key="7">
    <source>
        <dbReference type="ARBA" id="ARBA00023136"/>
    </source>
</evidence>
<dbReference type="GO" id="GO:0070765">
    <property type="term" value="C:gamma-secretase complex"/>
    <property type="evidence" value="ECO:0007669"/>
    <property type="project" value="TreeGrafter"/>
</dbReference>
<feature type="transmembrane region" description="Helical" evidence="8">
    <location>
        <begin position="143"/>
        <end position="168"/>
    </location>
</feature>
<dbReference type="GO" id="GO:0034205">
    <property type="term" value="P:amyloid-beta formation"/>
    <property type="evidence" value="ECO:0007669"/>
    <property type="project" value="TreeGrafter"/>
</dbReference>
<dbReference type="InterPro" id="IPR006639">
    <property type="entry name" value="Preselin/SPP"/>
</dbReference>
<feature type="compositionally biased region" description="Low complexity" evidence="9">
    <location>
        <begin position="64"/>
        <end position="75"/>
    </location>
</feature>
<dbReference type="GO" id="GO:0000139">
    <property type="term" value="C:Golgi membrane"/>
    <property type="evidence" value="ECO:0007669"/>
    <property type="project" value="UniProtKB-SubCell"/>
</dbReference>
<protein>
    <recommendedName>
        <fullName evidence="8">Presenilin</fullName>
        <ecNumber evidence="8">3.4.23.-</ecNumber>
    </recommendedName>
</protein>
<feature type="transmembrane region" description="Helical" evidence="8">
    <location>
        <begin position="175"/>
        <end position="195"/>
    </location>
</feature>
<dbReference type="STRING" id="94128.A0A2A3EBM3"/>
<dbReference type="InterPro" id="IPR001108">
    <property type="entry name" value="Peptidase_A22A"/>
</dbReference>
<dbReference type="GO" id="GO:0007219">
    <property type="term" value="P:Notch signaling pathway"/>
    <property type="evidence" value="ECO:0007669"/>
    <property type="project" value="UniProtKB-KW"/>
</dbReference>
<evidence type="ECO:0000313" key="11">
    <source>
        <dbReference type="Proteomes" id="UP000242457"/>
    </source>
</evidence>
<dbReference type="AlphaFoldDB" id="A0A2A3EBM3"/>
<sequence>MSESDTYDSADEYTSLMDGHVAESRTDDLGLVTGRKRRSRISNEEIENGVPEVHIQTPGISNNTGSGRRGTLSSSVQGRSRNYRDEEEEELKYGAAHVIKLFVPVSLCMLVVVATISSINFYTTKGIVYTPFHEDSADTSTKAWQAVANSLILMSVIVFMTVILIVLYKYKFYKVIHGWLIISSLLLLSMFSMLYCEQVLKAYNIPMDLYTLGLVLWNFGVVGMICIHWQGPLQLQQAYLIFISALMALVFIKYLPEWTAWVVLGVISIWDLIAVLTPKGPLRILVETAQERNESIFPALIYSSTIMYTATMTYAGYVQTATMTTNDTTANDNTTYMNNQANNQNNSTSGDAEEGGFTPEWIDTHGDRGARRAQEVRENTLSLTERSRQDNRVARESQGQVPITEEERGVKLGLGDFIFYSVLVGKASSYGDWNTTLACFVAILIGLCLTLLLLAIFKKALPALPISVTFGLTFYFATRVIVAPFADKLASEQIVPIHILIV</sequence>
<dbReference type="SMART" id="SM00730">
    <property type="entry name" value="PSN"/>
    <property type="match status" value="1"/>
</dbReference>
<dbReference type="Proteomes" id="UP000242457">
    <property type="component" value="Unassembled WGS sequence"/>
</dbReference>
<evidence type="ECO:0000256" key="6">
    <source>
        <dbReference type="ARBA" id="ARBA00023034"/>
    </source>
</evidence>
<dbReference type="PANTHER" id="PTHR10202:SF13">
    <property type="entry name" value="PRESENILIN HOMOLOG"/>
    <property type="match status" value="1"/>
</dbReference>
<evidence type="ECO:0000256" key="8">
    <source>
        <dbReference type="RuleBase" id="RU361148"/>
    </source>
</evidence>
<feature type="transmembrane region" description="Helical" evidence="8">
    <location>
        <begin position="463"/>
        <end position="482"/>
    </location>
</feature>
<feature type="transmembrane region" description="Helical" evidence="8">
    <location>
        <begin position="101"/>
        <end position="123"/>
    </location>
</feature>
<keyword evidence="6 8" id="KW-0333">Golgi apparatus</keyword>
<keyword evidence="3 8" id="KW-0256">Endoplasmic reticulum</keyword>
<keyword evidence="4 8" id="KW-0914">Notch signaling pathway</keyword>
<keyword evidence="2 8" id="KW-0812">Transmembrane</keyword>
<feature type="region of interest" description="Disordered" evidence="9">
    <location>
        <begin position="1"/>
        <end position="83"/>
    </location>
</feature>
<organism evidence="10 11">
    <name type="scientific">Apis cerana cerana</name>
    <name type="common">Oriental honeybee</name>
    <dbReference type="NCBI Taxonomy" id="94128"/>
    <lineage>
        <taxon>Eukaryota</taxon>
        <taxon>Metazoa</taxon>
        <taxon>Ecdysozoa</taxon>
        <taxon>Arthropoda</taxon>
        <taxon>Hexapoda</taxon>
        <taxon>Insecta</taxon>
        <taxon>Pterygota</taxon>
        <taxon>Neoptera</taxon>
        <taxon>Endopterygota</taxon>
        <taxon>Hymenoptera</taxon>
        <taxon>Apocrita</taxon>
        <taxon>Aculeata</taxon>
        <taxon>Apoidea</taxon>
        <taxon>Anthophila</taxon>
        <taxon>Apidae</taxon>
        <taxon>Apis</taxon>
    </lineage>
</organism>
<keyword evidence="8" id="KW-0378">Hydrolase</keyword>
<feature type="compositionally biased region" description="Acidic residues" evidence="9">
    <location>
        <begin position="1"/>
        <end position="11"/>
    </location>
</feature>
<comment type="function">
    <text evidence="8">Probable subunit of the gamma-secretase complex, an endoprotease complex that catalyzes the intramembrane cleavage of integral membrane proteins such as Notch receptors.</text>
</comment>
<dbReference type="InterPro" id="IPR042524">
    <property type="entry name" value="Presenilin_C"/>
</dbReference>
<feature type="transmembrane region" description="Helical" evidence="8">
    <location>
        <begin position="238"/>
        <end position="255"/>
    </location>
</feature>
<dbReference type="GO" id="GO:0055074">
    <property type="term" value="P:calcium ion homeostasis"/>
    <property type="evidence" value="ECO:0007669"/>
    <property type="project" value="TreeGrafter"/>
</dbReference>
<evidence type="ECO:0000256" key="2">
    <source>
        <dbReference type="ARBA" id="ARBA00022692"/>
    </source>
</evidence>
<evidence type="ECO:0000256" key="5">
    <source>
        <dbReference type="ARBA" id="ARBA00022989"/>
    </source>
</evidence>
<comment type="subcellular location">
    <subcellularLocation>
        <location evidence="8">Endoplasmic reticulum membrane</location>
        <topology evidence="8">Multi-pass membrane protein</topology>
    </subcellularLocation>
    <subcellularLocation>
        <location evidence="8">Golgi apparatus membrane</location>
        <topology evidence="8">Multi-pass membrane protein</topology>
    </subcellularLocation>
</comment>
<feature type="region of interest" description="Disordered" evidence="9">
    <location>
        <begin position="332"/>
        <end position="375"/>
    </location>
</feature>
<dbReference type="GO" id="GO:0006509">
    <property type="term" value="P:membrane protein ectodomain proteolysis"/>
    <property type="evidence" value="ECO:0007669"/>
    <property type="project" value="TreeGrafter"/>
</dbReference>
<dbReference type="OrthoDB" id="20287at2759"/>
<evidence type="ECO:0000256" key="9">
    <source>
        <dbReference type="SAM" id="MobiDB-lite"/>
    </source>
</evidence>
<evidence type="ECO:0000256" key="4">
    <source>
        <dbReference type="ARBA" id="ARBA00022976"/>
    </source>
</evidence>
<comment type="similarity">
    <text evidence="1 8">Belongs to the peptidase A22A family.</text>
</comment>
<evidence type="ECO:0000256" key="1">
    <source>
        <dbReference type="ARBA" id="ARBA00008604"/>
    </source>
</evidence>
<keyword evidence="7 8" id="KW-0472">Membrane</keyword>
<evidence type="ECO:0000313" key="10">
    <source>
        <dbReference type="EMBL" id="PBC29118.1"/>
    </source>
</evidence>
<name>A0A2A3EBM3_APICC</name>
<proteinExistence type="inferred from homology"/>
<feature type="compositionally biased region" description="Basic and acidic residues" evidence="9">
    <location>
        <begin position="362"/>
        <end position="375"/>
    </location>
</feature>
<dbReference type="Pfam" id="PF01080">
    <property type="entry name" value="Presenilin"/>
    <property type="match status" value="1"/>
</dbReference>
<dbReference type="PRINTS" id="PR01072">
    <property type="entry name" value="PRESENILIN"/>
</dbReference>
<comment type="subunit">
    <text evidence="8">Homodimer.</text>
</comment>
<feature type="compositionally biased region" description="Low complexity" evidence="9">
    <location>
        <begin position="332"/>
        <end position="346"/>
    </location>
</feature>
<dbReference type="GO" id="GO:0005789">
    <property type="term" value="C:endoplasmic reticulum membrane"/>
    <property type="evidence" value="ECO:0007669"/>
    <property type="project" value="UniProtKB-SubCell"/>
</dbReference>
<gene>
    <name evidence="10" type="ORF">APICC_08580</name>
</gene>
<feature type="transmembrane region" description="Helical" evidence="8">
    <location>
        <begin position="436"/>
        <end position="457"/>
    </location>
</feature>
<dbReference type="FunFam" id="1.10.472.100:FF:000001">
    <property type="entry name" value="Presenilin"/>
    <property type="match status" value="1"/>
</dbReference>
<dbReference type="GO" id="GO:0042500">
    <property type="term" value="F:aspartic endopeptidase activity, intramembrane cleaving"/>
    <property type="evidence" value="ECO:0007669"/>
    <property type="project" value="InterPro"/>
</dbReference>